<sequence length="282" mass="31638">MERVMIKNVEKTFVSDDKEKKSFTVFDDISLDVSPGEFVSLLGPSGCGKSTLLNIVAGLDRATNGEVKVGDTNVTGPGSDRGVVFQEAALMPWLNVIDNVKFALRKKMNKEDAHKEAEKYLKLVHLSKFMDAFPHELSGGMKQRVAIARALAMNPKILLMDEPFGALDEQTRSMLHKEVQFIWEETKKTILFVTHNIREAILLSDRIVLMGTRPGGIRKVYPVDLPRPRTPASEEFIKLEQDIMSILGGEIEKVMREEMGDDFNSQKASLLYGTNRNMGDHI</sequence>
<comment type="caution">
    <text evidence="6">The sequence shown here is derived from an EMBL/GenBank/DDBJ whole genome shotgun (WGS) entry which is preliminary data.</text>
</comment>
<dbReference type="InterPro" id="IPR017871">
    <property type="entry name" value="ABC_transporter-like_CS"/>
</dbReference>
<evidence type="ECO:0000256" key="3">
    <source>
        <dbReference type="ARBA" id="ARBA00022840"/>
    </source>
</evidence>
<dbReference type="Proteomes" id="UP000278746">
    <property type="component" value="Unassembled WGS sequence"/>
</dbReference>
<dbReference type="PANTHER" id="PTHR42788">
    <property type="entry name" value="TAURINE IMPORT ATP-BINDING PROTEIN-RELATED"/>
    <property type="match status" value="1"/>
</dbReference>
<keyword evidence="3 6" id="KW-0067">ATP-binding</keyword>
<accession>A0A3M7TXW7</accession>
<dbReference type="GO" id="GO:0016887">
    <property type="term" value="F:ATP hydrolysis activity"/>
    <property type="evidence" value="ECO:0007669"/>
    <property type="project" value="InterPro"/>
</dbReference>
<dbReference type="InterPro" id="IPR027417">
    <property type="entry name" value="P-loop_NTPase"/>
</dbReference>
<dbReference type="EMBL" id="RHIB01000001">
    <property type="protein sequence ID" value="RNA69275.1"/>
    <property type="molecule type" value="Genomic_DNA"/>
</dbReference>
<evidence type="ECO:0000313" key="7">
    <source>
        <dbReference type="Proteomes" id="UP000278746"/>
    </source>
</evidence>
<dbReference type="Gene3D" id="3.40.50.300">
    <property type="entry name" value="P-loop containing nucleotide triphosphate hydrolases"/>
    <property type="match status" value="1"/>
</dbReference>
<reference evidence="6 7" key="1">
    <citation type="submission" date="2018-10" db="EMBL/GenBank/DDBJ databases">
        <title>Bacillus Keqinensis sp. nov., a moderately halophilic bacterium isolated from a saline-alkaline lake.</title>
        <authorList>
            <person name="Wang H."/>
        </authorList>
    </citation>
    <scope>NUCLEOTIDE SEQUENCE [LARGE SCALE GENOMIC DNA]</scope>
    <source>
        <strain evidence="6 7">KQ-3</strain>
    </source>
</reference>
<protein>
    <submittedName>
        <fullName evidence="6">ABC transporter ATP-binding protein</fullName>
    </submittedName>
</protein>
<dbReference type="SUPFAM" id="SSF52540">
    <property type="entry name" value="P-loop containing nucleoside triphosphate hydrolases"/>
    <property type="match status" value="1"/>
</dbReference>
<feature type="domain" description="ABC transporter" evidence="5">
    <location>
        <begin position="4"/>
        <end position="237"/>
    </location>
</feature>
<keyword evidence="1" id="KW-0813">Transport</keyword>
<dbReference type="PROSITE" id="PS00211">
    <property type="entry name" value="ABC_TRANSPORTER_1"/>
    <property type="match status" value="1"/>
</dbReference>
<dbReference type="PANTHER" id="PTHR42788:SF13">
    <property type="entry name" value="ALIPHATIC SULFONATES IMPORT ATP-BINDING PROTEIN SSUB"/>
    <property type="match status" value="1"/>
</dbReference>
<keyword evidence="7" id="KW-1185">Reference proteome</keyword>
<dbReference type="CDD" id="cd03293">
    <property type="entry name" value="ABC_NrtD_SsuB_transporters"/>
    <property type="match status" value="1"/>
</dbReference>
<dbReference type="RefSeq" id="WP_122896796.1">
    <property type="nucleotide sequence ID" value="NZ_RHIB01000001.1"/>
</dbReference>
<dbReference type="Pfam" id="PF00005">
    <property type="entry name" value="ABC_tran"/>
    <property type="match status" value="1"/>
</dbReference>
<evidence type="ECO:0000256" key="4">
    <source>
        <dbReference type="ARBA" id="ARBA00022967"/>
    </source>
</evidence>
<dbReference type="AlphaFoldDB" id="A0A3M7TXW7"/>
<name>A0A3M7TXW7_9BACI</name>
<dbReference type="OrthoDB" id="9802264at2"/>
<keyword evidence="2" id="KW-0547">Nucleotide-binding</keyword>
<evidence type="ECO:0000313" key="6">
    <source>
        <dbReference type="EMBL" id="RNA69275.1"/>
    </source>
</evidence>
<keyword evidence="4" id="KW-1278">Translocase</keyword>
<dbReference type="PROSITE" id="PS50893">
    <property type="entry name" value="ABC_TRANSPORTER_2"/>
    <property type="match status" value="1"/>
</dbReference>
<dbReference type="GO" id="GO:0005524">
    <property type="term" value="F:ATP binding"/>
    <property type="evidence" value="ECO:0007669"/>
    <property type="project" value="UniProtKB-KW"/>
</dbReference>
<organism evidence="6 7">
    <name type="scientific">Alteribacter keqinensis</name>
    <dbReference type="NCBI Taxonomy" id="2483800"/>
    <lineage>
        <taxon>Bacteria</taxon>
        <taxon>Bacillati</taxon>
        <taxon>Bacillota</taxon>
        <taxon>Bacilli</taxon>
        <taxon>Bacillales</taxon>
        <taxon>Bacillaceae</taxon>
        <taxon>Alteribacter</taxon>
    </lineage>
</organism>
<dbReference type="InterPro" id="IPR003593">
    <property type="entry name" value="AAA+_ATPase"/>
</dbReference>
<dbReference type="InterPro" id="IPR003439">
    <property type="entry name" value="ABC_transporter-like_ATP-bd"/>
</dbReference>
<evidence type="ECO:0000256" key="2">
    <source>
        <dbReference type="ARBA" id="ARBA00022741"/>
    </source>
</evidence>
<evidence type="ECO:0000259" key="5">
    <source>
        <dbReference type="PROSITE" id="PS50893"/>
    </source>
</evidence>
<gene>
    <name evidence="6" type="ORF">EBO34_04840</name>
</gene>
<proteinExistence type="predicted"/>
<dbReference type="InterPro" id="IPR050166">
    <property type="entry name" value="ABC_transporter_ATP-bind"/>
</dbReference>
<dbReference type="SMART" id="SM00382">
    <property type="entry name" value="AAA"/>
    <property type="match status" value="1"/>
</dbReference>
<evidence type="ECO:0000256" key="1">
    <source>
        <dbReference type="ARBA" id="ARBA00022448"/>
    </source>
</evidence>